<accession>A0A1B1YV03</accession>
<dbReference type="AlphaFoldDB" id="A0A1B1YV03"/>
<evidence type="ECO:0000256" key="1">
    <source>
        <dbReference type="ARBA" id="ARBA00005211"/>
    </source>
</evidence>
<keyword evidence="3" id="KW-0058">Aromatic hydrocarbons catabolism</keyword>
<keyword evidence="5" id="KW-0560">Oxidoreductase</keyword>
<dbReference type="GO" id="GO:0051213">
    <property type="term" value="F:dioxygenase activity"/>
    <property type="evidence" value="ECO:0007669"/>
    <property type="project" value="UniProtKB-KW"/>
</dbReference>
<evidence type="ECO:0000256" key="2">
    <source>
        <dbReference type="ARBA" id="ARBA00009570"/>
    </source>
</evidence>
<dbReference type="NCBIfam" id="NF007479">
    <property type="entry name" value="PRK10069.1"/>
    <property type="match status" value="1"/>
</dbReference>
<sequence>MNAIARDVQAAAQPPSLELISEVQQFYYREARLKDRQDYRAWLALLAPDIHYWMPARVQRYQRDERAPSVLHSAYYNDHLEHLEKRIARLETGTCWTEDPATRTAHLVHNVEVEHTDDPDQYRVHSISVVYRNMNEDEEHTLYCLREDLLRRVDGQLRIARRLLTAQQNIFMSKSLNVFP</sequence>
<dbReference type="SUPFAM" id="SSF54427">
    <property type="entry name" value="NTF2-like"/>
    <property type="match status" value="1"/>
</dbReference>
<dbReference type="RefSeq" id="WP_068805072.1">
    <property type="nucleotide sequence ID" value="NZ_CP014671.1"/>
</dbReference>
<evidence type="ECO:0000256" key="4">
    <source>
        <dbReference type="ARBA" id="ARBA00022964"/>
    </source>
</evidence>
<evidence type="ECO:0000256" key="5">
    <source>
        <dbReference type="ARBA" id="ARBA00023002"/>
    </source>
</evidence>
<dbReference type="Proteomes" id="UP000092952">
    <property type="component" value="Chromosome"/>
</dbReference>
<name>A0A1B1YV03_9GAMM</name>
<protein>
    <submittedName>
        <fullName evidence="6">Ring-hydroxylating dioxygenase subunit beta</fullName>
    </submittedName>
</protein>
<evidence type="ECO:0000256" key="3">
    <source>
        <dbReference type="ARBA" id="ARBA00022797"/>
    </source>
</evidence>
<dbReference type="GO" id="GO:0019380">
    <property type="term" value="P:3-phenylpropionate catabolic process"/>
    <property type="evidence" value="ECO:0007669"/>
    <property type="project" value="TreeGrafter"/>
</dbReference>
<dbReference type="STRING" id="1810504.PG2T_10640"/>
<dbReference type="OrthoDB" id="7446267at2"/>
<dbReference type="KEGG" id="gbi:PG2T_10640"/>
<reference evidence="7" key="1">
    <citation type="submission" date="2016-03" db="EMBL/GenBank/DDBJ databases">
        <title>Complete genome sequence of Solimmundus cernigliae, representing a novel lineage of polycyclic aromatic hydrocarbon degraders within the Gammaproteobacteria.</title>
        <authorList>
            <person name="Singleton D.R."/>
            <person name="Dickey A.N."/>
            <person name="Scholl E.H."/>
            <person name="Wright F.A."/>
            <person name="Aitken M.D."/>
        </authorList>
    </citation>
    <scope>NUCLEOTIDE SEQUENCE [LARGE SCALE GENOMIC DNA]</scope>
    <source>
        <strain evidence="7">TR3.2</strain>
    </source>
</reference>
<keyword evidence="4 6" id="KW-0223">Dioxygenase</keyword>
<gene>
    <name evidence="6" type="ORF">PG2T_10640</name>
</gene>
<dbReference type="InterPro" id="IPR000391">
    <property type="entry name" value="Rng_hydr_dOase-bsu"/>
</dbReference>
<dbReference type="CDD" id="cd00667">
    <property type="entry name" value="ring_hydroxylating_dioxygenases_beta"/>
    <property type="match status" value="1"/>
</dbReference>
<evidence type="ECO:0000313" key="7">
    <source>
        <dbReference type="Proteomes" id="UP000092952"/>
    </source>
</evidence>
<keyword evidence="7" id="KW-1185">Reference proteome</keyword>
<dbReference type="Pfam" id="PF00866">
    <property type="entry name" value="Ring_hydroxyl_B"/>
    <property type="match status" value="1"/>
</dbReference>
<dbReference type="InterPro" id="IPR032710">
    <property type="entry name" value="NTF2-like_dom_sf"/>
</dbReference>
<dbReference type="InParanoid" id="A0A1B1YV03"/>
<evidence type="ECO:0000313" key="6">
    <source>
        <dbReference type="EMBL" id="ANX04582.1"/>
    </source>
</evidence>
<dbReference type="PANTHER" id="PTHR41534">
    <property type="entry name" value="BLR3401 PROTEIN"/>
    <property type="match status" value="1"/>
</dbReference>
<dbReference type="Gene3D" id="3.10.450.50">
    <property type="match status" value="1"/>
</dbReference>
<comment type="similarity">
    <text evidence="2">Belongs to the bacterial ring-hydroxylating dioxygenase beta subunit family.</text>
</comment>
<proteinExistence type="inferred from homology"/>
<dbReference type="EMBL" id="CP014671">
    <property type="protein sequence ID" value="ANX04582.1"/>
    <property type="molecule type" value="Genomic_DNA"/>
</dbReference>
<comment type="pathway">
    <text evidence="1">Aromatic compound metabolism.</text>
</comment>
<organism evidence="6 7">
    <name type="scientific">Immundisolibacter cernigliae</name>
    <dbReference type="NCBI Taxonomy" id="1810504"/>
    <lineage>
        <taxon>Bacteria</taxon>
        <taxon>Pseudomonadati</taxon>
        <taxon>Pseudomonadota</taxon>
        <taxon>Gammaproteobacteria</taxon>
        <taxon>Immundisolibacterales</taxon>
        <taxon>Immundisolibacteraceae</taxon>
        <taxon>Immundisolibacter</taxon>
    </lineage>
</organism>
<dbReference type="PANTHER" id="PTHR41534:SF2">
    <property type="entry name" value="3-PHENYLPROPIONATE_CINNAMIC ACID DIOXYGENASE SUBUNIT BETA"/>
    <property type="match status" value="1"/>
</dbReference>